<dbReference type="CDD" id="cd12797">
    <property type="entry name" value="M23_peptidase"/>
    <property type="match status" value="1"/>
</dbReference>
<dbReference type="AlphaFoldDB" id="A0A3E3IKM8"/>
<dbReference type="PANTHER" id="PTHR21666">
    <property type="entry name" value="PEPTIDASE-RELATED"/>
    <property type="match status" value="1"/>
</dbReference>
<dbReference type="Pfam" id="PF01551">
    <property type="entry name" value="Peptidase_M23"/>
    <property type="match status" value="1"/>
</dbReference>
<dbReference type="Gene3D" id="2.70.70.10">
    <property type="entry name" value="Glucose Permease (Domain IIA)"/>
    <property type="match status" value="1"/>
</dbReference>
<accession>A0A3E3IKM8</accession>
<organism evidence="3 4">
    <name type="scientific">Anaerotruncus colihominis</name>
    <dbReference type="NCBI Taxonomy" id="169435"/>
    <lineage>
        <taxon>Bacteria</taxon>
        <taxon>Bacillati</taxon>
        <taxon>Bacillota</taxon>
        <taxon>Clostridia</taxon>
        <taxon>Eubacteriales</taxon>
        <taxon>Oscillospiraceae</taxon>
        <taxon>Anaerotruncus</taxon>
    </lineage>
</organism>
<evidence type="ECO:0000313" key="4">
    <source>
        <dbReference type="Proteomes" id="UP000260828"/>
    </source>
</evidence>
<feature type="domain" description="M23ase beta-sheet core" evidence="2">
    <location>
        <begin position="266"/>
        <end position="361"/>
    </location>
</feature>
<dbReference type="InterPro" id="IPR016047">
    <property type="entry name" value="M23ase_b-sheet_dom"/>
</dbReference>
<name>A0A3E3IKM8_9FIRM</name>
<dbReference type="InterPro" id="IPR050570">
    <property type="entry name" value="Cell_wall_metabolism_enzyme"/>
</dbReference>
<protein>
    <submittedName>
        <fullName evidence="3">M23 family peptidase</fullName>
    </submittedName>
</protein>
<keyword evidence="1" id="KW-1133">Transmembrane helix</keyword>
<dbReference type="InterPro" id="IPR011055">
    <property type="entry name" value="Dup_hybrid_motif"/>
</dbReference>
<feature type="transmembrane region" description="Helical" evidence="1">
    <location>
        <begin position="22"/>
        <end position="46"/>
    </location>
</feature>
<dbReference type="EMBL" id="QVME01000004">
    <property type="protein sequence ID" value="RGE67623.1"/>
    <property type="molecule type" value="Genomic_DNA"/>
</dbReference>
<proteinExistence type="predicted"/>
<sequence>MANPALIKAAVMLLTDKRTWKAIGVVIAAVLTPFILIIIMINAMLYGTASHNNAAVELTFYGGSIPITMPGEYRDYITEMRSCFSSLDGAIAAVEEMMEDGDSLDSNRIKAVFYALNFGTENLSLRRAKAREFVDCFVEYRDCTHTWVDEEGEEHSYTHTRAYPINDLPAIYANVSAEVGRQVTSDDMANITEIYLRVVYRNFDVGADMALEGGNSTHDLIAEMVRDSDVIPSEGGFVSPLPGGWEDKVTSEFGYRQNPTGAGSEGHTGLDMGVPLGTEVCAVKDGKVLFVRYKQTGYGYHVAIDHGGGLVTLYGHCSEILVTEGQTVTAGQVIARSGSTGRSTGPHLHLEVIQDGMPQNPRNYL</sequence>
<dbReference type="PANTHER" id="PTHR21666:SF270">
    <property type="entry name" value="MUREIN HYDROLASE ACTIVATOR ENVC"/>
    <property type="match status" value="1"/>
</dbReference>
<evidence type="ECO:0000259" key="2">
    <source>
        <dbReference type="Pfam" id="PF01551"/>
    </source>
</evidence>
<dbReference type="RefSeq" id="WP_117546502.1">
    <property type="nucleotide sequence ID" value="NZ_QVME01000004.1"/>
</dbReference>
<dbReference type="GO" id="GO:0004222">
    <property type="term" value="F:metalloendopeptidase activity"/>
    <property type="evidence" value="ECO:0007669"/>
    <property type="project" value="TreeGrafter"/>
</dbReference>
<keyword evidence="1" id="KW-0472">Membrane</keyword>
<dbReference type="Proteomes" id="UP000260828">
    <property type="component" value="Unassembled WGS sequence"/>
</dbReference>
<gene>
    <name evidence="3" type="ORF">DXC40_08970</name>
</gene>
<dbReference type="SUPFAM" id="SSF51261">
    <property type="entry name" value="Duplicated hybrid motif"/>
    <property type="match status" value="1"/>
</dbReference>
<evidence type="ECO:0000313" key="3">
    <source>
        <dbReference type="EMBL" id="RGE67623.1"/>
    </source>
</evidence>
<reference evidence="3 4" key="1">
    <citation type="submission" date="2018-08" db="EMBL/GenBank/DDBJ databases">
        <title>A genome reference for cultivated species of the human gut microbiota.</title>
        <authorList>
            <person name="Zou Y."/>
            <person name="Xue W."/>
            <person name="Luo G."/>
        </authorList>
    </citation>
    <scope>NUCLEOTIDE SEQUENCE [LARGE SCALE GENOMIC DNA]</scope>
    <source>
        <strain evidence="3 4">TF05-12AC</strain>
    </source>
</reference>
<keyword evidence="1" id="KW-0812">Transmembrane</keyword>
<comment type="caution">
    <text evidence="3">The sequence shown here is derived from an EMBL/GenBank/DDBJ whole genome shotgun (WGS) entry which is preliminary data.</text>
</comment>
<evidence type="ECO:0000256" key="1">
    <source>
        <dbReference type="SAM" id="Phobius"/>
    </source>
</evidence>